<evidence type="ECO:0000313" key="1">
    <source>
        <dbReference type="EMBL" id="CAB0010971.1"/>
    </source>
</evidence>
<keyword evidence="2" id="KW-1185">Reference proteome</keyword>
<protein>
    <submittedName>
        <fullName evidence="1">Uncharacterized protein</fullName>
    </submittedName>
</protein>
<sequence length="55" mass="6544">MDLSRRWVDPLAHGHKYQPPHKDKICTKNLMYQLSRASSRKLELILPTEGRQWRG</sequence>
<proteinExistence type="predicted"/>
<organism evidence="1 2">
    <name type="scientific">Nesidiocoris tenuis</name>
    <dbReference type="NCBI Taxonomy" id="355587"/>
    <lineage>
        <taxon>Eukaryota</taxon>
        <taxon>Metazoa</taxon>
        <taxon>Ecdysozoa</taxon>
        <taxon>Arthropoda</taxon>
        <taxon>Hexapoda</taxon>
        <taxon>Insecta</taxon>
        <taxon>Pterygota</taxon>
        <taxon>Neoptera</taxon>
        <taxon>Paraneoptera</taxon>
        <taxon>Hemiptera</taxon>
        <taxon>Heteroptera</taxon>
        <taxon>Panheteroptera</taxon>
        <taxon>Cimicomorpha</taxon>
        <taxon>Miridae</taxon>
        <taxon>Dicyphina</taxon>
        <taxon>Nesidiocoris</taxon>
    </lineage>
</organism>
<gene>
    <name evidence="1" type="ORF">NTEN_LOCUS15964</name>
</gene>
<dbReference type="EMBL" id="CADCXU010023510">
    <property type="protein sequence ID" value="CAB0010971.1"/>
    <property type="molecule type" value="Genomic_DNA"/>
</dbReference>
<dbReference type="Proteomes" id="UP000479000">
    <property type="component" value="Unassembled WGS sequence"/>
</dbReference>
<accession>A0A6H5H1K2</accession>
<reference evidence="1 2" key="1">
    <citation type="submission" date="2020-02" db="EMBL/GenBank/DDBJ databases">
        <authorList>
            <person name="Ferguson B K."/>
        </authorList>
    </citation>
    <scope>NUCLEOTIDE SEQUENCE [LARGE SCALE GENOMIC DNA]</scope>
</reference>
<feature type="non-terminal residue" evidence="1">
    <location>
        <position position="55"/>
    </location>
</feature>
<dbReference type="AlphaFoldDB" id="A0A6H5H1K2"/>
<name>A0A6H5H1K2_9HEMI</name>
<evidence type="ECO:0000313" key="2">
    <source>
        <dbReference type="Proteomes" id="UP000479000"/>
    </source>
</evidence>